<keyword evidence="2" id="KW-1185">Reference proteome</keyword>
<gene>
    <name evidence="1" type="ORF">HNR09_000134</name>
</gene>
<evidence type="ECO:0000313" key="2">
    <source>
        <dbReference type="Proteomes" id="UP000535437"/>
    </source>
</evidence>
<evidence type="ECO:0000313" key="1">
    <source>
        <dbReference type="EMBL" id="NYJ76723.1"/>
    </source>
</evidence>
<dbReference type="AlphaFoldDB" id="A0A7Z0GKU9"/>
<sequence length="76" mass="8081">MVDSAVAEPTDAQRGVDDVVPGNSATFALIRRPVSEPQVRQVPIGDPKDLMAACIDGHLEVWQGRATDPSADCHSI</sequence>
<accession>A0A7Z0GKU9</accession>
<name>A0A7Z0GKU9_9MICC</name>
<comment type="caution">
    <text evidence="1">The sequence shown here is derived from an EMBL/GenBank/DDBJ whole genome shotgun (WGS) entry which is preliminary data.</text>
</comment>
<reference evidence="1 2" key="1">
    <citation type="submission" date="2020-07" db="EMBL/GenBank/DDBJ databases">
        <title>Sequencing the genomes of 1000 actinobacteria strains.</title>
        <authorList>
            <person name="Klenk H.-P."/>
        </authorList>
    </citation>
    <scope>NUCLEOTIDE SEQUENCE [LARGE SCALE GENOMIC DNA]</scope>
    <source>
        <strain evidence="1 2">DSM 15475</strain>
    </source>
</reference>
<protein>
    <submittedName>
        <fullName evidence="1">Uncharacterized protein</fullName>
    </submittedName>
</protein>
<proteinExistence type="predicted"/>
<dbReference type="RefSeq" id="WP_179540299.1">
    <property type="nucleotide sequence ID" value="NZ_BAAALL010000008.1"/>
</dbReference>
<dbReference type="EMBL" id="JACCFY010000001">
    <property type="protein sequence ID" value="NYJ76723.1"/>
    <property type="molecule type" value="Genomic_DNA"/>
</dbReference>
<dbReference type="Proteomes" id="UP000535437">
    <property type="component" value="Unassembled WGS sequence"/>
</dbReference>
<organism evidence="1 2">
    <name type="scientific">Nesterenkonia xinjiangensis</name>
    <dbReference type="NCBI Taxonomy" id="225327"/>
    <lineage>
        <taxon>Bacteria</taxon>
        <taxon>Bacillati</taxon>
        <taxon>Actinomycetota</taxon>
        <taxon>Actinomycetes</taxon>
        <taxon>Micrococcales</taxon>
        <taxon>Micrococcaceae</taxon>
        <taxon>Nesterenkonia</taxon>
    </lineage>
</organism>